<dbReference type="RefSeq" id="WP_137684812.1">
    <property type="nucleotide sequence ID" value="NZ_BIXZ01000007.1"/>
</dbReference>
<keyword evidence="10" id="KW-0175">Coiled coil</keyword>
<dbReference type="InterPro" id="IPR003156">
    <property type="entry name" value="DHHA1_dom"/>
</dbReference>
<dbReference type="GO" id="GO:0004813">
    <property type="term" value="F:alanine-tRNA ligase activity"/>
    <property type="evidence" value="ECO:0007669"/>
    <property type="project" value="InterPro"/>
</dbReference>
<evidence type="ECO:0000256" key="5">
    <source>
        <dbReference type="ARBA" id="ARBA00022833"/>
    </source>
</evidence>
<evidence type="ECO:0000256" key="1">
    <source>
        <dbReference type="ARBA" id="ARBA00008226"/>
    </source>
</evidence>
<dbReference type="InterPro" id="IPR018165">
    <property type="entry name" value="Ala-tRNA-synth_IIc_core"/>
</dbReference>
<comment type="similarity">
    <text evidence="1">Belongs to the class-II aminoacyl-tRNA synthetase family.</text>
</comment>
<keyword evidence="5" id="KW-0862">Zinc</keyword>
<keyword evidence="3" id="KW-0436">Ligase</keyword>
<dbReference type="EMBL" id="BIXZ01000007">
    <property type="protein sequence ID" value="GCF15284.1"/>
    <property type="molecule type" value="Genomic_DNA"/>
</dbReference>
<dbReference type="InterPro" id="IPR012947">
    <property type="entry name" value="tRNA_SAD"/>
</dbReference>
<accession>A0A4C2EL65</accession>
<dbReference type="SUPFAM" id="SSF50447">
    <property type="entry name" value="Translation proteins"/>
    <property type="match status" value="1"/>
</dbReference>
<evidence type="ECO:0000256" key="8">
    <source>
        <dbReference type="ARBA" id="ARBA00022917"/>
    </source>
</evidence>
<dbReference type="Proteomes" id="UP000304382">
    <property type="component" value="Unassembled WGS sequence"/>
</dbReference>
<keyword evidence="4" id="KW-0547">Nucleotide-binding</keyword>
<evidence type="ECO:0000256" key="6">
    <source>
        <dbReference type="ARBA" id="ARBA00022840"/>
    </source>
</evidence>
<evidence type="ECO:0000256" key="3">
    <source>
        <dbReference type="ARBA" id="ARBA00022598"/>
    </source>
</evidence>
<reference evidence="12 13" key="1">
    <citation type="submission" date="2019-02" db="EMBL/GenBank/DDBJ databases">
        <title>Haloarcula mannanilyticum sp. nov., a mannan degrading haloarchaeon isolated from commercial salt.</title>
        <authorList>
            <person name="Enomoto S."/>
            <person name="Shimane Y."/>
            <person name="Kamekura M."/>
            <person name="Ito T."/>
            <person name="Moriya O."/>
            <person name="Ihara K."/>
            <person name="Takahashi-Ando N."/>
            <person name="Fukushima Y."/>
            <person name="Yoshida Y."/>
            <person name="Usama R."/>
            <person name="Takai K."/>
            <person name="Minegishi H."/>
        </authorList>
    </citation>
    <scope>NUCLEOTIDE SEQUENCE [LARGE SCALE GENOMIC DNA]</scope>
    <source>
        <strain evidence="12 13">MD130-1</strain>
    </source>
</reference>
<dbReference type="AlphaFoldDB" id="A0A4C2EL65"/>
<proteinExistence type="inferred from homology"/>
<dbReference type="GO" id="GO:0006419">
    <property type="term" value="P:alanyl-tRNA aminoacylation"/>
    <property type="evidence" value="ECO:0007669"/>
    <property type="project" value="InterPro"/>
</dbReference>
<evidence type="ECO:0000256" key="7">
    <source>
        <dbReference type="ARBA" id="ARBA00022884"/>
    </source>
</evidence>
<dbReference type="Gene3D" id="3.30.980.10">
    <property type="entry name" value="Threonyl-trna Synthetase, Chain A, domain 2"/>
    <property type="match status" value="1"/>
</dbReference>
<keyword evidence="13" id="KW-1185">Reference proteome</keyword>
<organism evidence="12 13">
    <name type="scientific">Haloarcula mannanilytica</name>
    <dbReference type="NCBI Taxonomy" id="2509225"/>
    <lineage>
        <taxon>Archaea</taxon>
        <taxon>Methanobacteriati</taxon>
        <taxon>Methanobacteriota</taxon>
        <taxon>Stenosarchaea group</taxon>
        <taxon>Halobacteria</taxon>
        <taxon>Halobacteriales</taxon>
        <taxon>Haloarculaceae</taxon>
        <taxon>Haloarcula</taxon>
    </lineage>
</organism>
<feature type="coiled-coil region" evidence="10">
    <location>
        <begin position="255"/>
        <end position="289"/>
    </location>
</feature>
<dbReference type="InterPro" id="IPR018164">
    <property type="entry name" value="Ala-tRNA-synth_IIc_N"/>
</dbReference>
<gene>
    <name evidence="12" type="ORF">Harman_32190</name>
</gene>
<dbReference type="OrthoDB" id="11392at2157"/>
<evidence type="ECO:0000256" key="4">
    <source>
        <dbReference type="ARBA" id="ARBA00022741"/>
    </source>
</evidence>
<dbReference type="Pfam" id="PF07973">
    <property type="entry name" value="tRNA_SAD"/>
    <property type="match status" value="1"/>
</dbReference>
<dbReference type="GO" id="GO:0002161">
    <property type="term" value="F:aminoacyl-tRNA deacylase activity"/>
    <property type="evidence" value="ECO:0007669"/>
    <property type="project" value="UniProtKB-ARBA"/>
</dbReference>
<dbReference type="Gene3D" id="3.10.310.40">
    <property type="match status" value="1"/>
</dbReference>
<evidence type="ECO:0000313" key="12">
    <source>
        <dbReference type="EMBL" id="GCF15284.1"/>
    </source>
</evidence>
<evidence type="ECO:0000256" key="2">
    <source>
        <dbReference type="ARBA" id="ARBA00022555"/>
    </source>
</evidence>
<evidence type="ECO:0000256" key="10">
    <source>
        <dbReference type="SAM" id="Coils"/>
    </source>
</evidence>
<dbReference type="SUPFAM" id="SSF55186">
    <property type="entry name" value="ThrRS/AlaRS common domain"/>
    <property type="match status" value="1"/>
</dbReference>
<dbReference type="PANTHER" id="PTHR11777">
    <property type="entry name" value="ALANYL-TRNA SYNTHETASE"/>
    <property type="match status" value="1"/>
</dbReference>
<evidence type="ECO:0000259" key="11">
    <source>
        <dbReference type="PROSITE" id="PS50860"/>
    </source>
</evidence>
<dbReference type="InterPro" id="IPR050058">
    <property type="entry name" value="Ala-tRNA_ligase"/>
</dbReference>
<name>A0A4C2EL65_9EURY</name>
<dbReference type="InterPro" id="IPR009000">
    <property type="entry name" value="Transl_B-barrel_sf"/>
</dbReference>
<evidence type="ECO:0000313" key="13">
    <source>
        <dbReference type="Proteomes" id="UP000304382"/>
    </source>
</evidence>
<keyword evidence="2" id="KW-0820">tRNA-binding</keyword>
<dbReference type="Gene3D" id="2.40.30.130">
    <property type="match status" value="1"/>
</dbReference>
<feature type="domain" description="Alanyl-transfer RNA synthetases family profile" evidence="11">
    <location>
        <begin position="1"/>
        <end position="246"/>
    </location>
</feature>
<dbReference type="GO" id="GO:0005524">
    <property type="term" value="F:ATP binding"/>
    <property type="evidence" value="ECO:0007669"/>
    <property type="project" value="UniProtKB-KW"/>
</dbReference>
<dbReference type="PROSITE" id="PS50860">
    <property type="entry name" value="AA_TRNA_LIGASE_II_ALA"/>
    <property type="match status" value="1"/>
</dbReference>
<keyword evidence="9" id="KW-0030">Aminoacyl-tRNA synthetase</keyword>
<keyword evidence="6" id="KW-0067">ATP-binding</keyword>
<dbReference type="Pfam" id="PF02272">
    <property type="entry name" value="DHHA1"/>
    <property type="match status" value="1"/>
</dbReference>
<keyword evidence="8" id="KW-0648">Protein biosynthesis</keyword>
<dbReference type="GO" id="GO:0000049">
    <property type="term" value="F:tRNA binding"/>
    <property type="evidence" value="ECO:0007669"/>
    <property type="project" value="UniProtKB-KW"/>
</dbReference>
<evidence type="ECO:0000256" key="9">
    <source>
        <dbReference type="ARBA" id="ARBA00023146"/>
    </source>
</evidence>
<keyword evidence="7" id="KW-0694">RNA-binding</keyword>
<protein>
    <recommendedName>
        <fullName evidence="11">Alanyl-transfer RNA synthetases family profile domain-containing protein</fullName>
    </recommendedName>
</protein>
<comment type="caution">
    <text evidence="12">The sequence shown here is derived from an EMBL/GenBank/DDBJ whole genome shotgun (WGS) entry which is preliminary data.</text>
</comment>
<dbReference type="InterPro" id="IPR018163">
    <property type="entry name" value="Thr/Ala-tRNA-synth_IIc_edit"/>
</dbReference>
<dbReference type="Pfam" id="PF01411">
    <property type="entry name" value="tRNA-synt_2c"/>
    <property type="match status" value="1"/>
</dbReference>
<sequence>MGESRPVNLAAAEPYVRSFESRVRTVDGRTVTLAETYFYAEGGGQPADTGTIAGVDVVDVQKQEGVTVHKLASEPGVEAGDTVQGDIDDSARTYSMRAHTASHIIYGAGRKLFDDHAYGGFDIGEDSIRLDFETTTSDGDVNPLTFQRMANETVWNDLDVDWYEMDVEAASERDDIVFNLGDDADPTDTVRIVEIGEWDIAACGGTHVRTTSEVGPIKVLDVSNPGADLVRVEYAVGPSAIQRQIDETRNATRAADTLDTSVDSLARRAEQLLEEKQAMQSERDELGEKLLDARLAALAEDTHRRDGDEWLVGTVDAVGPNTVADRLSSREDLGADIAVLAGQDGATFVVVGTNGERDANTVIDDLTEEFGGGGGGRPTLAQGGGLDTEPQAVVEYLRDA</sequence>
<dbReference type="PANTHER" id="PTHR11777:SF9">
    <property type="entry name" value="ALANINE--TRNA LIGASE, CYTOPLASMIC"/>
    <property type="match status" value="1"/>
</dbReference>
<dbReference type="SMART" id="SM00863">
    <property type="entry name" value="tRNA_SAD"/>
    <property type="match status" value="1"/>
</dbReference>